<name>A0A6S6M0G6_9BACT</name>
<evidence type="ECO:0000256" key="3">
    <source>
        <dbReference type="ARBA" id="ARBA00023163"/>
    </source>
</evidence>
<evidence type="ECO:0000313" key="5">
    <source>
        <dbReference type="EMBL" id="BCG45666.1"/>
    </source>
</evidence>
<dbReference type="InterPro" id="IPR050807">
    <property type="entry name" value="TransReg_Diox_bact_type"/>
</dbReference>
<dbReference type="Proteomes" id="UP000515472">
    <property type="component" value="Chromosome"/>
</dbReference>
<dbReference type="GO" id="GO:0003700">
    <property type="term" value="F:DNA-binding transcription factor activity"/>
    <property type="evidence" value="ECO:0007669"/>
    <property type="project" value="TreeGrafter"/>
</dbReference>
<keyword evidence="2" id="KW-0238">DNA-binding</keyword>
<reference evidence="5 6" key="1">
    <citation type="submission" date="2020-06" db="EMBL/GenBank/DDBJ databases">
        <title>Interaction of electrochemicaly active bacteria, Geobacter bremensis R4 on different carbon anode.</title>
        <authorList>
            <person name="Meng L."/>
            <person name="Yoshida N."/>
        </authorList>
    </citation>
    <scope>NUCLEOTIDE SEQUENCE [LARGE SCALE GENOMIC DNA]</scope>
    <source>
        <strain evidence="5 6">R4</strain>
    </source>
</reference>
<evidence type="ECO:0000259" key="4">
    <source>
        <dbReference type="PROSITE" id="PS50943"/>
    </source>
</evidence>
<keyword evidence="1" id="KW-0805">Transcription regulation</keyword>
<protein>
    <submittedName>
        <fullName evidence="5">Helix-turn-helix motif</fullName>
    </submittedName>
</protein>
<evidence type="ECO:0000256" key="1">
    <source>
        <dbReference type="ARBA" id="ARBA00023015"/>
    </source>
</evidence>
<dbReference type="PANTHER" id="PTHR46797:SF23">
    <property type="entry name" value="HTH-TYPE TRANSCRIPTIONAL REGULATOR SUTR"/>
    <property type="match status" value="1"/>
</dbReference>
<sequence length="106" mass="12079">MSDRKLLLGARIKELRKRTGLSQDQLAERVGIEAKYLSRIEVGKRYPSLETLESIADALRVEMRELFNFTHFEDGADTTRGFQALIEGATSEELRLINKIVTAILR</sequence>
<dbReference type="SUPFAM" id="SSF47413">
    <property type="entry name" value="lambda repressor-like DNA-binding domains"/>
    <property type="match status" value="1"/>
</dbReference>
<dbReference type="PANTHER" id="PTHR46797">
    <property type="entry name" value="HTH-TYPE TRANSCRIPTIONAL REGULATOR"/>
    <property type="match status" value="1"/>
</dbReference>
<organism evidence="5 6">
    <name type="scientific">Citrifermentans bremense</name>
    <dbReference type="NCBI Taxonomy" id="60035"/>
    <lineage>
        <taxon>Bacteria</taxon>
        <taxon>Pseudomonadati</taxon>
        <taxon>Thermodesulfobacteriota</taxon>
        <taxon>Desulfuromonadia</taxon>
        <taxon>Geobacterales</taxon>
        <taxon>Geobacteraceae</taxon>
        <taxon>Citrifermentans</taxon>
    </lineage>
</organism>
<accession>A0A6S6M0G6</accession>
<gene>
    <name evidence="5" type="ORF">GEOBRER4_n0429</name>
</gene>
<dbReference type="InterPro" id="IPR010982">
    <property type="entry name" value="Lambda_DNA-bd_dom_sf"/>
</dbReference>
<dbReference type="CDD" id="cd00093">
    <property type="entry name" value="HTH_XRE"/>
    <property type="match status" value="1"/>
</dbReference>
<dbReference type="GO" id="GO:0005829">
    <property type="term" value="C:cytosol"/>
    <property type="evidence" value="ECO:0007669"/>
    <property type="project" value="TreeGrafter"/>
</dbReference>
<evidence type="ECO:0000256" key="2">
    <source>
        <dbReference type="ARBA" id="ARBA00023125"/>
    </source>
</evidence>
<proteinExistence type="predicted"/>
<feature type="domain" description="HTH cro/C1-type" evidence="4">
    <location>
        <begin position="12"/>
        <end position="66"/>
    </location>
</feature>
<evidence type="ECO:0000313" key="6">
    <source>
        <dbReference type="Proteomes" id="UP000515472"/>
    </source>
</evidence>
<dbReference type="Pfam" id="PF01381">
    <property type="entry name" value="HTH_3"/>
    <property type="match status" value="1"/>
</dbReference>
<dbReference type="Gene3D" id="1.10.260.40">
    <property type="entry name" value="lambda repressor-like DNA-binding domains"/>
    <property type="match status" value="1"/>
</dbReference>
<dbReference type="KEGG" id="gbn:GEOBRER4_04160"/>
<dbReference type="PROSITE" id="PS50943">
    <property type="entry name" value="HTH_CROC1"/>
    <property type="match status" value="1"/>
</dbReference>
<dbReference type="SMART" id="SM00530">
    <property type="entry name" value="HTH_XRE"/>
    <property type="match status" value="1"/>
</dbReference>
<dbReference type="EMBL" id="AP023213">
    <property type="protein sequence ID" value="BCG45666.1"/>
    <property type="molecule type" value="Genomic_DNA"/>
</dbReference>
<dbReference type="GO" id="GO:0003677">
    <property type="term" value="F:DNA binding"/>
    <property type="evidence" value="ECO:0007669"/>
    <property type="project" value="UniProtKB-KW"/>
</dbReference>
<dbReference type="AlphaFoldDB" id="A0A6S6M0G6"/>
<dbReference type="RefSeq" id="WP_185244034.1">
    <property type="nucleotide sequence ID" value="NZ_AP023213.1"/>
</dbReference>
<keyword evidence="6" id="KW-1185">Reference proteome</keyword>
<keyword evidence="3" id="KW-0804">Transcription</keyword>
<dbReference type="InterPro" id="IPR001387">
    <property type="entry name" value="Cro/C1-type_HTH"/>
</dbReference>